<dbReference type="EMBL" id="CM042010">
    <property type="protein sequence ID" value="KAI3781769.1"/>
    <property type="molecule type" value="Genomic_DNA"/>
</dbReference>
<comment type="caution">
    <text evidence="1">The sequence shown here is derived from an EMBL/GenBank/DDBJ whole genome shotgun (WGS) entry which is preliminary data.</text>
</comment>
<evidence type="ECO:0000313" key="2">
    <source>
        <dbReference type="Proteomes" id="UP001055811"/>
    </source>
</evidence>
<organism evidence="1 2">
    <name type="scientific">Cichorium intybus</name>
    <name type="common">Chicory</name>
    <dbReference type="NCBI Taxonomy" id="13427"/>
    <lineage>
        <taxon>Eukaryota</taxon>
        <taxon>Viridiplantae</taxon>
        <taxon>Streptophyta</taxon>
        <taxon>Embryophyta</taxon>
        <taxon>Tracheophyta</taxon>
        <taxon>Spermatophyta</taxon>
        <taxon>Magnoliopsida</taxon>
        <taxon>eudicotyledons</taxon>
        <taxon>Gunneridae</taxon>
        <taxon>Pentapetalae</taxon>
        <taxon>asterids</taxon>
        <taxon>campanulids</taxon>
        <taxon>Asterales</taxon>
        <taxon>Asteraceae</taxon>
        <taxon>Cichorioideae</taxon>
        <taxon>Cichorieae</taxon>
        <taxon>Cichoriinae</taxon>
        <taxon>Cichorium</taxon>
    </lineage>
</organism>
<evidence type="ECO:0000313" key="1">
    <source>
        <dbReference type="EMBL" id="KAI3781769.1"/>
    </source>
</evidence>
<sequence length="82" mass="8932">MIAYWYLKLHELKREIALILTDSDSPSPQPSRPPQFSPSTLVTDCGCHSVSLSVRRPVWLSQASKPGIVVVNSLSTSPSGPN</sequence>
<accession>A0ACB9GE18</accession>
<proteinExistence type="predicted"/>
<protein>
    <submittedName>
        <fullName evidence="1">Uncharacterized protein</fullName>
    </submittedName>
</protein>
<reference evidence="1 2" key="2">
    <citation type="journal article" date="2022" name="Mol. Ecol. Resour.">
        <title>The genomes of chicory, endive, great burdock and yacon provide insights into Asteraceae paleo-polyploidization history and plant inulin production.</title>
        <authorList>
            <person name="Fan W."/>
            <person name="Wang S."/>
            <person name="Wang H."/>
            <person name="Wang A."/>
            <person name="Jiang F."/>
            <person name="Liu H."/>
            <person name="Zhao H."/>
            <person name="Xu D."/>
            <person name="Zhang Y."/>
        </authorList>
    </citation>
    <scope>NUCLEOTIDE SEQUENCE [LARGE SCALE GENOMIC DNA]</scope>
    <source>
        <strain evidence="2">cv. Punajuju</strain>
        <tissue evidence="1">Leaves</tissue>
    </source>
</reference>
<name>A0ACB9GE18_CICIN</name>
<dbReference type="Proteomes" id="UP001055811">
    <property type="component" value="Linkage Group LG02"/>
</dbReference>
<keyword evidence="2" id="KW-1185">Reference proteome</keyword>
<reference evidence="2" key="1">
    <citation type="journal article" date="2022" name="Mol. Ecol. Resour.">
        <title>The genomes of chicory, endive, great burdock and yacon provide insights into Asteraceae palaeo-polyploidization history and plant inulin production.</title>
        <authorList>
            <person name="Fan W."/>
            <person name="Wang S."/>
            <person name="Wang H."/>
            <person name="Wang A."/>
            <person name="Jiang F."/>
            <person name="Liu H."/>
            <person name="Zhao H."/>
            <person name="Xu D."/>
            <person name="Zhang Y."/>
        </authorList>
    </citation>
    <scope>NUCLEOTIDE SEQUENCE [LARGE SCALE GENOMIC DNA]</scope>
    <source>
        <strain evidence="2">cv. Punajuju</strain>
    </source>
</reference>
<gene>
    <name evidence="1" type="ORF">L2E82_11793</name>
</gene>